<name>A0A6M3MA37_9ZZZZ</name>
<sequence>MTQLEACLIAFTENVQRDEPDSVGLGFWLEQIKKNDPSIKTQEDLAKAVHKSQPWISRQLSSFNQAMEAMKKEEDDLDEEAVDIGTLQNSAPTERHARVLRQATEAIQERVIEITNIMGEPPSARSIERMIKAKNTPQEILEKYDPRNTLFEDSYIAYELMEKAGLTVTGATRMTQEWRQFRLPWQKLEKTTLIEPRRGDKEVQMYKKLSETYPTELLDIIDSVAPAKTFETMTKYCRRYIRKLILAIDDEVKQTVLDDFKEG</sequence>
<proteinExistence type="predicted"/>
<reference evidence="1" key="1">
    <citation type="submission" date="2020-03" db="EMBL/GenBank/DDBJ databases">
        <title>The deep terrestrial virosphere.</title>
        <authorList>
            <person name="Holmfeldt K."/>
            <person name="Nilsson E."/>
            <person name="Simone D."/>
            <person name="Lopez-Fernandez M."/>
            <person name="Wu X."/>
            <person name="de Brujin I."/>
            <person name="Lundin D."/>
            <person name="Andersson A."/>
            <person name="Bertilsson S."/>
            <person name="Dopson M."/>
        </authorList>
    </citation>
    <scope>NUCLEOTIDE SEQUENCE</scope>
    <source>
        <strain evidence="1">MM171B00386</strain>
    </source>
</reference>
<gene>
    <name evidence="1" type="ORF">MM171B00386_0021</name>
</gene>
<dbReference type="AlphaFoldDB" id="A0A6M3MA37"/>
<dbReference type="Gene3D" id="1.10.10.2830">
    <property type="match status" value="1"/>
</dbReference>
<evidence type="ECO:0000313" key="1">
    <source>
        <dbReference type="EMBL" id="QJB04284.1"/>
    </source>
</evidence>
<organism evidence="1">
    <name type="scientific">viral metagenome</name>
    <dbReference type="NCBI Taxonomy" id="1070528"/>
    <lineage>
        <taxon>unclassified sequences</taxon>
        <taxon>metagenomes</taxon>
        <taxon>organismal metagenomes</taxon>
    </lineage>
</organism>
<dbReference type="SUPFAM" id="SSF109709">
    <property type="entry name" value="KorB DNA-binding domain-like"/>
    <property type="match status" value="1"/>
</dbReference>
<protein>
    <submittedName>
        <fullName evidence="1">Uncharacterized protein</fullName>
    </submittedName>
</protein>
<dbReference type="EMBL" id="MT143878">
    <property type="protein sequence ID" value="QJB04284.1"/>
    <property type="molecule type" value="Genomic_DNA"/>
</dbReference>
<accession>A0A6M3MA37</accession>